<keyword evidence="2" id="KW-1185">Reference proteome</keyword>
<accession>A0A317ZGG9</accession>
<reference evidence="1 2" key="1">
    <citation type="submission" date="2018-05" db="EMBL/GenBank/DDBJ databases">
        <title>Coraliomargarita sinensis sp. nov., isolated from a marine solar saltern.</title>
        <authorList>
            <person name="Zhou L.Y."/>
        </authorList>
    </citation>
    <scope>NUCLEOTIDE SEQUENCE [LARGE SCALE GENOMIC DNA]</scope>
    <source>
        <strain evidence="1 2">WN38</strain>
    </source>
</reference>
<dbReference type="EMBL" id="QHJQ01000003">
    <property type="protein sequence ID" value="PXA04530.1"/>
    <property type="molecule type" value="Genomic_DNA"/>
</dbReference>
<proteinExistence type="predicted"/>
<dbReference type="OrthoDB" id="283520at2"/>
<evidence type="ECO:0000313" key="2">
    <source>
        <dbReference type="Proteomes" id="UP000247099"/>
    </source>
</evidence>
<dbReference type="AlphaFoldDB" id="A0A317ZGG9"/>
<evidence type="ECO:0000313" key="1">
    <source>
        <dbReference type="EMBL" id="PXA04530.1"/>
    </source>
</evidence>
<dbReference type="InParanoid" id="A0A317ZGG9"/>
<comment type="caution">
    <text evidence="1">The sequence shown here is derived from an EMBL/GenBank/DDBJ whole genome shotgun (WGS) entry which is preliminary data.</text>
</comment>
<protein>
    <recommendedName>
        <fullName evidence="3">SAM-dependent methyltransferase</fullName>
    </recommendedName>
</protein>
<name>A0A317ZGG9_9BACT</name>
<gene>
    <name evidence="1" type="ORF">DDZ13_04965</name>
</gene>
<dbReference type="Proteomes" id="UP000247099">
    <property type="component" value="Unassembled WGS sequence"/>
</dbReference>
<dbReference type="InterPro" id="IPR029063">
    <property type="entry name" value="SAM-dependent_MTases_sf"/>
</dbReference>
<sequence>MAYEEIDYEPSELPLTGKVRALVDAAEKRFEAFYAQKLNKRYPRYIASEPAQVYAALRWVSERGLTPGEKFIEWGSGFGIATGMAALLDYEATGIELREGLVDIARELMAGQSIDAEFICTSYIPEGYLEYDIAGGSDIVPDDSFGHQLEAGPVYQDVYHEIDIAEVDLFYVYPWPGEQEMMLKLFDAVAGVDAILIAYFGDREICIYRKL</sequence>
<dbReference type="RefSeq" id="WP_110130338.1">
    <property type="nucleotide sequence ID" value="NZ_QHJQ01000003.1"/>
</dbReference>
<evidence type="ECO:0008006" key="3">
    <source>
        <dbReference type="Google" id="ProtNLM"/>
    </source>
</evidence>
<dbReference type="SUPFAM" id="SSF53335">
    <property type="entry name" value="S-adenosyl-L-methionine-dependent methyltransferases"/>
    <property type="match status" value="1"/>
</dbReference>
<dbReference type="Gene3D" id="3.40.50.150">
    <property type="entry name" value="Vaccinia Virus protein VP39"/>
    <property type="match status" value="1"/>
</dbReference>
<organism evidence="1 2">
    <name type="scientific">Coraliomargarita sinensis</name>
    <dbReference type="NCBI Taxonomy" id="2174842"/>
    <lineage>
        <taxon>Bacteria</taxon>
        <taxon>Pseudomonadati</taxon>
        <taxon>Verrucomicrobiota</taxon>
        <taxon>Opitutia</taxon>
        <taxon>Puniceicoccales</taxon>
        <taxon>Coraliomargaritaceae</taxon>
        <taxon>Coraliomargarita</taxon>
    </lineage>
</organism>